<keyword evidence="7" id="KW-0704">Schiff base</keyword>
<dbReference type="Gene3D" id="3.20.20.70">
    <property type="entry name" value="Aldolase class I"/>
    <property type="match status" value="1"/>
</dbReference>
<dbReference type="NCBIfam" id="TIGR01182">
    <property type="entry name" value="eda"/>
    <property type="match status" value="1"/>
</dbReference>
<comment type="pathway">
    <text evidence="2">Carbohydrate acid metabolism; 2-dehydro-3-deoxy-D-gluconate degradation; D-glyceraldehyde 3-phosphate and pyruvate from 2-dehydro-3-deoxy-D-gluconate: step 2/2.</text>
</comment>
<comment type="catalytic activity">
    <reaction evidence="1">
        <text>2-dehydro-3-deoxy-6-phospho-D-gluconate = D-glyceraldehyde 3-phosphate + pyruvate</text>
        <dbReference type="Rhea" id="RHEA:17089"/>
        <dbReference type="ChEBI" id="CHEBI:15361"/>
        <dbReference type="ChEBI" id="CHEBI:57569"/>
        <dbReference type="ChEBI" id="CHEBI:59776"/>
        <dbReference type="EC" id="4.1.2.14"/>
    </reaction>
</comment>
<dbReference type="Proteomes" id="UP001500236">
    <property type="component" value="Unassembled WGS sequence"/>
</dbReference>
<dbReference type="PROSITE" id="PS00160">
    <property type="entry name" value="ALDOLASE_KDPG_KHG_2"/>
    <property type="match status" value="1"/>
</dbReference>
<dbReference type="InterPro" id="IPR031338">
    <property type="entry name" value="KDPG/KHG_AS_2"/>
</dbReference>
<gene>
    <name evidence="9" type="primary">eda</name>
    <name evidence="9" type="ORF">GCM10010529_02860</name>
</gene>
<evidence type="ECO:0000256" key="4">
    <source>
        <dbReference type="ARBA" id="ARBA00011233"/>
    </source>
</evidence>
<keyword evidence="10" id="KW-1185">Reference proteome</keyword>
<dbReference type="RefSeq" id="WP_344743673.1">
    <property type="nucleotide sequence ID" value="NZ_BAAAVT010000002.1"/>
</dbReference>
<evidence type="ECO:0000256" key="7">
    <source>
        <dbReference type="ARBA" id="ARBA00023270"/>
    </source>
</evidence>
<dbReference type="Pfam" id="PF01081">
    <property type="entry name" value="Aldolase"/>
    <property type="match status" value="1"/>
</dbReference>
<protein>
    <recommendedName>
        <fullName evidence="5">2-dehydro-3-deoxy-phosphogluconate aldolase</fullName>
        <ecNumber evidence="5">4.1.2.14</ecNumber>
    </recommendedName>
</protein>
<dbReference type="PANTHER" id="PTHR30246">
    <property type="entry name" value="2-KETO-3-DEOXY-6-PHOSPHOGLUCONATE ALDOLASE"/>
    <property type="match status" value="1"/>
</dbReference>
<sequence length="217" mass="22328">MTDALATIAHHGVVPVVTLHDADHAPSLGRALIAGGLPVAEVTFRSAAAESSVAALTRTPDLLVGAGTIVTAEQVDRAATVGAQFIVSPGLSRAVVDRAAAHGLPVIPGAVTAREVQSALEMGLTTVKFFPAATSGGPEAISALSAPFPQVRFMPTGGVTTRTLPDYLGLPSVLAVGGSWMIPSDLLTRQDEAALTGTIRHSVEHVAHVRRDTRRRG</sequence>
<comment type="caution">
    <text evidence="9">The sequence shown here is derived from an EMBL/GenBank/DDBJ whole genome shotgun (WGS) entry which is preliminary data.</text>
</comment>
<dbReference type="PANTHER" id="PTHR30246:SF1">
    <property type="entry name" value="2-DEHYDRO-3-DEOXY-6-PHOSPHOGALACTONATE ALDOLASE-RELATED"/>
    <property type="match status" value="1"/>
</dbReference>
<keyword evidence="6" id="KW-0456">Lyase</keyword>
<dbReference type="InterPro" id="IPR031337">
    <property type="entry name" value="KDPG/KHG_AS_1"/>
</dbReference>
<proteinExistence type="inferred from homology"/>
<dbReference type="EC" id="4.1.2.14" evidence="5"/>
<comment type="subunit">
    <text evidence="4">Homotrimer.</text>
</comment>
<dbReference type="InterPro" id="IPR000887">
    <property type="entry name" value="Aldlse_KDPG_KHG"/>
</dbReference>
<evidence type="ECO:0000313" key="10">
    <source>
        <dbReference type="Proteomes" id="UP001500236"/>
    </source>
</evidence>
<evidence type="ECO:0000256" key="1">
    <source>
        <dbReference type="ARBA" id="ARBA00000654"/>
    </source>
</evidence>
<evidence type="ECO:0000256" key="3">
    <source>
        <dbReference type="ARBA" id="ARBA00006906"/>
    </source>
</evidence>
<reference evidence="10" key="1">
    <citation type="journal article" date="2019" name="Int. J. Syst. Evol. Microbiol.">
        <title>The Global Catalogue of Microorganisms (GCM) 10K type strain sequencing project: providing services to taxonomists for standard genome sequencing and annotation.</title>
        <authorList>
            <consortium name="The Broad Institute Genomics Platform"/>
            <consortium name="The Broad Institute Genome Sequencing Center for Infectious Disease"/>
            <person name="Wu L."/>
            <person name="Ma J."/>
        </authorList>
    </citation>
    <scope>NUCLEOTIDE SEQUENCE [LARGE SCALE GENOMIC DNA]</scope>
    <source>
        <strain evidence="10">JCM 14309</strain>
    </source>
</reference>
<name>A0ABP6LQM1_9MICC</name>
<organism evidence="9 10">
    <name type="scientific">Nesterenkonia aethiopica</name>
    <dbReference type="NCBI Taxonomy" id="269144"/>
    <lineage>
        <taxon>Bacteria</taxon>
        <taxon>Bacillati</taxon>
        <taxon>Actinomycetota</taxon>
        <taxon>Actinomycetes</taxon>
        <taxon>Micrococcales</taxon>
        <taxon>Micrococcaceae</taxon>
        <taxon>Nesterenkonia</taxon>
    </lineage>
</organism>
<evidence type="ECO:0000256" key="8">
    <source>
        <dbReference type="ARBA" id="ARBA00023277"/>
    </source>
</evidence>
<dbReference type="CDD" id="cd00452">
    <property type="entry name" value="KDPG_aldolase"/>
    <property type="match status" value="1"/>
</dbReference>
<evidence type="ECO:0000256" key="2">
    <source>
        <dbReference type="ARBA" id="ARBA00004736"/>
    </source>
</evidence>
<dbReference type="InterPro" id="IPR013785">
    <property type="entry name" value="Aldolase_TIM"/>
</dbReference>
<dbReference type="EMBL" id="BAAAVT010000002">
    <property type="protein sequence ID" value="GAA3052257.1"/>
    <property type="molecule type" value="Genomic_DNA"/>
</dbReference>
<evidence type="ECO:0000256" key="6">
    <source>
        <dbReference type="ARBA" id="ARBA00023239"/>
    </source>
</evidence>
<evidence type="ECO:0000313" key="9">
    <source>
        <dbReference type="EMBL" id="GAA3052257.1"/>
    </source>
</evidence>
<accession>A0ABP6LQM1</accession>
<evidence type="ECO:0000256" key="5">
    <source>
        <dbReference type="ARBA" id="ARBA00013063"/>
    </source>
</evidence>
<comment type="similarity">
    <text evidence="3">Belongs to the KHG/KDPG aldolase family.</text>
</comment>
<dbReference type="PROSITE" id="PS00159">
    <property type="entry name" value="ALDOLASE_KDPG_KHG_1"/>
    <property type="match status" value="1"/>
</dbReference>
<dbReference type="SUPFAM" id="SSF51569">
    <property type="entry name" value="Aldolase"/>
    <property type="match status" value="1"/>
</dbReference>
<keyword evidence="8" id="KW-0119">Carbohydrate metabolism</keyword>